<gene>
    <name evidence="9" type="ORF">P3X46_013924</name>
</gene>
<comment type="subcellular location">
    <subcellularLocation>
        <location evidence="1">Nucleus</location>
    </subcellularLocation>
</comment>
<feature type="domain" description="RST" evidence="8">
    <location>
        <begin position="544"/>
        <end position="615"/>
    </location>
</feature>
<dbReference type="PROSITE" id="PS51879">
    <property type="entry name" value="RST"/>
    <property type="match status" value="1"/>
</dbReference>
<accession>A0ABQ9M8P7</accession>
<evidence type="ECO:0000256" key="1">
    <source>
        <dbReference type="ARBA" id="ARBA00004123"/>
    </source>
</evidence>
<dbReference type="InterPro" id="IPR057823">
    <property type="entry name" value="WWE_RCD1"/>
</dbReference>
<protein>
    <recommendedName>
        <fullName evidence="11">PARP</fullName>
    </recommendedName>
</protein>
<dbReference type="PROSITE" id="PS51059">
    <property type="entry name" value="PARP_CATALYTIC"/>
    <property type="match status" value="1"/>
</dbReference>
<feature type="domain" description="WWE" evidence="6">
    <location>
        <begin position="79"/>
        <end position="154"/>
    </location>
</feature>
<evidence type="ECO:0000256" key="4">
    <source>
        <dbReference type="ARBA" id="ARBA00023242"/>
    </source>
</evidence>
<keyword evidence="3" id="KW-0346">Stress response</keyword>
<proteinExistence type="predicted"/>
<dbReference type="Pfam" id="PF23467">
    <property type="entry name" value="WWE_5"/>
    <property type="match status" value="1"/>
</dbReference>
<keyword evidence="10" id="KW-1185">Reference proteome</keyword>
<evidence type="ECO:0000256" key="3">
    <source>
        <dbReference type="ARBA" id="ARBA00023016"/>
    </source>
</evidence>
<evidence type="ECO:0000256" key="5">
    <source>
        <dbReference type="SAM" id="MobiDB-lite"/>
    </source>
</evidence>
<dbReference type="InterPro" id="IPR044964">
    <property type="entry name" value="RCD1/SRO1-5"/>
</dbReference>
<organism evidence="9 10">
    <name type="scientific">Hevea brasiliensis</name>
    <name type="common">Para rubber tree</name>
    <name type="synonym">Siphonia brasiliensis</name>
    <dbReference type="NCBI Taxonomy" id="3981"/>
    <lineage>
        <taxon>Eukaryota</taxon>
        <taxon>Viridiplantae</taxon>
        <taxon>Streptophyta</taxon>
        <taxon>Embryophyta</taxon>
        <taxon>Tracheophyta</taxon>
        <taxon>Spermatophyta</taxon>
        <taxon>Magnoliopsida</taxon>
        <taxon>eudicotyledons</taxon>
        <taxon>Gunneridae</taxon>
        <taxon>Pentapetalae</taxon>
        <taxon>rosids</taxon>
        <taxon>fabids</taxon>
        <taxon>Malpighiales</taxon>
        <taxon>Euphorbiaceae</taxon>
        <taxon>Crotonoideae</taxon>
        <taxon>Micrandreae</taxon>
        <taxon>Hevea</taxon>
    </lineage>
</organism>
<evidence type="ECO:0000256" key="2">
    <source>
        <dbReference type="ARBA" id="ARBA00022473"/>
    </source>
</evidence>
<sequence>MEAKVAKVLDSSSRRVMLGLKRKRASRYAAYFAEASGILSPGWPTVHYSTFKSGKQRRLTGSQSKVVSCGYHFRRSLLRGYSNFMKTGVPQRLMFYQNGEWTDFSQDLVALVRKDLQEKKPAIEVELEGHHYLLDLLHMFLVDMKTGFQKPIAWIDEEGGCFFPEIYIDNEEPHESFQHNCANDQGPIFREPNGPQEIKLQLEIDINGLDQHQSKLECSGESNAFVKHIAIAQNPRSVNAVEVEDSCNRKPDEKINEAFEENQHIKANVSTGIESVNEKLDSNTVQNIFLTGMKSFSSVDSLDICRCSSTSMQARLEIFQKQIELTKICRGDANVRYAWLASSKGLLSTIMLYGLGHCGLSTTKSKYGIGVHLYAANCSQSSAKFCDVDENGVRHMVFCRVIMGKMELVQPGSPQWHPSSENFDSGVDDLQNPSQYIVWNMNMNTHIYPEFVVSFKISSNAEGILAGSEIKHAVSGITKSSQGAQPNLPIESSTVDLNLPIESPVVDLNLPMESPTADVRGSESQPESGESLGKAPSLGSSNSRTPKSPWMPFPMLFSAISSKVPHAEMERITTYYELFQAKKISRGDFIKRLRLIVGDALLKSTITSLQCEIPLKCLVGTAKSTVEGSTGLYDGSKQHMLY</sequence>
<dbReference type="InterPro" id="IPR004170">
    <property type="entry name" value="WWE_dom"/>
</dbReference>
<evidence type="ECO:0000259" key="8">
    <source>
        <dbReference type="PROSITE" id="PS51879"/>
    </source>
</evidence>
<reference evidence="9 10" key="1">
    <citation type="journal article" date="2023" name="Plant Biotechnol. J.">
        <title>Chromosome-level wild Hevea brasiliensis genome provides new tools for genomic-assisted breeding and valuable loci to elevate rubber yield.</title>
        <authorList>
            <person name="Cheng H."/>
            <person name="Song X."/>
            <person name="Hu Y."/>
            <person name="Wu T."/>
            <person name="Yang Q."/>
            <person name="An Z."/>
            <person name="Feng S."/>
            <person name="Deng Z."/>
            <person name="Wu W."/>
            <person name="Zeng X."/>
            <person name="Tu M."/>
            <person name="Wang X."/>
            <person name="Huang H."/>
        </authorList>
    </citation>
    <scope>NUCLEOTIDE SEQUENCE [LARGE SCALE GENOMIC DNA]</scope>
    <source>
        <strain evidence="9">MT/VB/25A 57/8</strain>
    </source>
</reference>
<comment type="caution">
    <text evidence="9">The sequence shown here is derived from an EMBL/GenBank/DDBJ whole genome shotgun (WGS) entry which is preliminary data.</text>
</comment>
<evidence type="ECO:0000313" key="10">
    <source>
        <dbReference type="Proteomes" id="UP001174677"/>
    </source>
</evidence>
<keyword evidence="2" id="KW-0217">Developmental protein</keyword>
<name>A0ABQ9M8P7_HEVBR</name>
<dbReference type="InterPro" id="IPR012317">
    <property type="entry name" value="Poly(ADP-ribose)pol_cat_dom"/>
</dbReference>
<dbReference type="Gene3D" id="3.90.228.10">
    <property type="match status" value="1"/>
</dbReference>
<evidence type="ECO:0000259" key="6">
    <source>
        <dbReference type="PROSITE" id="PS50918"/>
    </source>
</evidence>
<dbReference type="PANTHER" id="PTHR32263:SF5">
    <property type="entry name" value="INACTIVE POLY [ADP-RIBOSE] POLYMERASE SRO1-RELATED"/>
    <property type="match status" value="1"/>
</dbReference>
<evidence type="ECO:0000313" key="9">
    <source>
        <dbReference type="EMBL" id="KAJ9175360.1"/>
    </source>
</evidence>
<dbReference type="InterPro" id="IPR022003">
    <property type="entry name" value="RST"/>
</dbReference>
<dbReference type="PANTHER" id="PTHR32263">
    <property type="entry name" value="INACTIVE POLY [ADP-RIBOSE] POLYMERASE SRO4-RELATED"/>
    <property type="match status" value="1"/>
</dbReference>
<evidence type="ECO:0008006" key="11">
    <source>
        <dbReference type="Google" id="ProtNLM"/>
    </source>
</evidence>
<dbReference type="EMBL" id="JARPOI010000008">
    <property type="protein sequence ID" value="KAJ9175360.1"/>
    <property type="molecule type" value="Genomic_DNA"/>
</dbReference>
<keyword evidence="4" id="KW-0539">Nucleus</keyword>
<dbReference type="Pfam" id="PF12174">
    <property type="entry name" value="RST"/>
    <property type="match status" value="1"/>
</dbReference>
<evidence type="ECO:0000259" key="7">
    <source>
        <dbReference type="PROSITE" id="PS51059"/>
    </source>
</evidence>
<dbReference type="Proteomes" id="UP001174677">
    <property type="component" value="Chromosome 8"/>
</dbReference>
<feature type="region of interest" description="Disordered" evidence="5">
    <location>
        <begin position="511"/>
        <end position="545"/>
    </location>
</feature>
<feature type="domain" description="PARP catalytic" evidence="7">
    <location>
        <begin position="260"/>
        <end position="476"/>
    </location>
</feature>
<dbReference type="SUPFAM" id="SSF56399">
    <property type="entry name" value="ADP-ribosylation"/>
    <property type="match status" value="1"/>
</dbReference>
<dbReference type="PROSITE" id="PS50918">
    <property type="entry name" value="WWE"/>
    <property type="match status" value="1"/>
</dbReference>